<dbReference type="EMBL" id="FTMS01000001">
    <property type="protein sequence ID" value="SIP89109.1"/>
    <property type="molecule type" value="Genomic_DNA"/>
</dbReference>
<feature type="transmembrane region" description="Helical" evidence="1">
    <location>
        <begin position="337"/>
        <end position="357"/>
    </location>
</feature>
<name>A0A1N6NAK6_9SPIO</name>
<evidence type="ECO:0000313" key="3">
    <source>
        <dbReference type="Proteomes" id="UP000186400"/>
    </source>
</evidence>
<accession>A0A1N6NAK6</accession>
<feature type="transmembrane region" description="Helical" evidence="1">
    <location>
        <begin position="179"/>
        <end position="196"/>
    </location>
</feature>
<keyword evidence="1" id="KW-0812">Transmembrane</keyword>
<gene>
    <name evidence="2" type="ORF">SAMN05920897_101156</name>
</gene>
<dbReference type="OrthoDB" id="371342at2"/>
<feature type="transmembrane region" description="Helical" evidence="1">
    <location>
        <begin position="259"/>
        <end position="278"/>
    </location>
</feature>
<keyword evidence="1" id="KW-1133">Transmembrane helix</keyword>
<organism evidence="2 3">
    <name type="scientific">Alkalispirochaeta americana</name>
    <dbReference type="NCBI Taxonomy" id="159291"/>
    <lineage>
        <taxon>Bacteria</taxon>
        <taxon>Pseudomonadati</taxon>
        <taxon>Spirochaetota</taxon>
        <taxon>Spirochaetia</taxon>
        <taxon>Spirochaetales</taxon>
        <taxon>Spirochaetaceae</taxon>
        <taxon>Alkalispirochaeta</taxon>
    </lineage>
</organism>
<dbReference type="Proteomes" id="UP000186400">
    <property type="component" value="Unassembled WGS sequence"/>
</dbReference>
<protein>
    <submittedName>
        <fullName evidence="2">Uncharacterized protein</fullName>
    </submittedName>
</protein>
<feature type="transmembrane region" description="Helical" evidence="1">
    <location>
        <begin position="203"/>
        <end position="235"/>
    </location>
</feature>
<feature type="transmembrane region" description="Helical" evidence="1">
    <location>
        <begin position="290"/>
        <end position="312"/>
    </location>
</feature>
<dbReference type="STRING" id="159291.SAMN05920897_101156"/>
<sequence>MARQNDRHTHLVRIFLVVLLILASSIAMMRAAPGDTKAMAAPWSSFEVILVPEEESLQEVRQRLVDAGKAPLDRYTATVEVEDFFQKSHIPVAELASRFDQGDPRLDPFLRALPELFRGRLDTQEMELIFLPTQRSLQGLVEGEGVAGERARIRGREELLLLLEGLSVEIAGSGRSPSPFAGASAAVAALASLVFVRRRWWPVVLAGVVTVLYGVGSGPVEEAGAVLLFLAWAIWQDHSARREVEWLSYRVPPGKDREFLRVSVSAAVAAGITVAVIVGSHRAAGSRGVLSFLLFFLVLGFLWLLSFFVGVWREDRREHRLFISRQILAGRPPARPVVFRIAAGGALLAVLAVPLLLSLAEGPRAVSSAPASGTGGLVIPVPWQVPKGDQDMSWDEQVLSVGLKRPPGEYPLSIAGYLAHRRYQQSLLYGGDFSVPDLGERIELTRFTREEGRIMDFPETRLVFDLAWLEAQFEPSPQSVYRLFTSEGTRTMIAHRELKLRPVLEARAGWAFLAFLAGGLALVGGMRLPYRSRLGTVGLASRKVE</sequence>
<feature type="transmembrane region" description="Helical" evidence="1">
    <location>
        <begin position="508"/>
        <end position="528"/>
    </location>
</feature>
<evidence type="ECO:0000313" key="2">
    <source>
        <dbReference type="EMBL" id="SIP89109.1"/>
    </source>
</evidence>
<keyword evidence="1" id="KW-0472">Membrane</keyword>
<dbReference type="AlphaFoldDB" id="A0A1N6NAK6"/>
<proteinExistence type="predicted"/>
<dbReference type="RefSeq" id="WP_076487384.1">
    <property type="nucleotide sequence ID" value="NZ_FTMS01000001.1"/>
</dbReference>
<keyword evidence="3" id="KW-1185">Reference proteome</keyword>
<reference evidence="2 3" key="1">
    <citation type="submission" date="2017-01" db="EMBL/GenBank/DDBJ databases">
        <authorList>
            <person name="Mah S.A."/>
            <person name="Swanson W.J."/>
            <person name="Moy G.W."/>
            <person name="Vacquier V.D."/>
        </authorList>
    </citation>
    <scope>NUCLEOTIDE SEQUENCE [LARGE SCALE GENOMIC DNA]</scope>
    <source>
        <strain evidence="2 3">ASpG1</strain>
    </source>
</reference>
<evidence type="ECO:0000256" key="1">
    <source>
        <dbReference type="SAM" id="Phobius"/>
    </source>
</evidence>